<dbReference type="InterPro" id="IPR008978">
    <property type="entry name" value="HSP20-like_chaperone"/>
</dbReference>
<evidence type="ECO:0000313" key="1">
    <source>
        <dbReference type="EMBL" id="MFB9755162.1"/>
    </source>
</evidence>
<accession>A0ABV5W3K2</accession>
<dbReference type="CDD" id="cd00298">
    <property type="entry name" value="ACD_sHsps_p23-like"/>
    <property type="match status" value="1"/>
</dbReference>
<keyword evidence="2" id="KW-1185">Reference proteome</keyword>
<dbReference type="RefSeq" id="WP_344907674.1">
    <property type="nucleotide sequence ID" value="NZ_BAAAYO010000006.1"/>
</dbReference>
<organism evidence="1 2">
    <name type="scientific">Paenibacillus hodogayensis</name>
    <dbReference type="NCBI Taxonomy" id="279208"/>
    <lineage>
        <taxon>Bacteria</taxon>
        <taxon>Bacillati</taxon>
        <taxon>Bacillota</taxon>
        <taxon>Bacilli</taxon>
        <taxon>Bacillales</taxon>
        <taxon>Paenibacillaceae</taxon>
        <taxon>Paenibacillus</taxon>
    </lineage>
</organism>
<reference evidence="1 2" key="1">
    <citation type="submission" date="2024-09" db="EMBL/GenBank/DDBJ databases">
        <authorList>
            <person name="Sun Q."/>
            <person name="Mori K."/>
        </authorList>
    </citation>
    <scope>NUCLEOTIDE SEQUENCE [LARGE SCALE GENOMIC DNA]</scope>
    <source>
        <strain evidence="1 2">JCM 12520</strain>
    </source>
</reference>
<dbReference type="SUPFAM" id="SSF49764">
    <property type="entry name" value="HSP20-like chaperones"/>
    <property type="match status" value="1"/>
</dbReference>
<dbReference type="Proteomes" id="UP001589619">
    <property type="component" value="Unassembled WGS sequence"/>
</dbReference>
<dbReference type="EMBL" id="JBHMAG010000018">
    <property type="protein sequence ID" value="MFB9755162.1"/>
    <property type="molecule type" value="Genomic_DNA"/>
</dbReference>
<proteinExistence type="predicted"/>
<gene>
    <name evidence="1" type="ORF">ACFFNY_26615</name>
</gene>
<evidence type="ECO:0000313" key="2">
    <source>
        <dbReference type="Proteomes" id="UP001589619"/>
    </source>
</evidence>
<protein>
    <submittedName>
        <fullName evidence="1">Hsp20/alpha crystallin family protein</fullName>
    </submittedName>
</protein>
<name>A0ABV5W3K2_9BACL</name>
<dbReference type="Gene3D" id="2.60.40.790">
    <property type="match status" value="1"/>
</dbReference>
<sequence length="153" mass="17469">MDDPRKDFFANFDWKSFEQFFGGTFPLTPTGVKQDASWVGNVVKDVMTKAFPGGVEASVLARQFRTEVFETHNNVIIKVYIPDKEQARNIRPALSANRLVLEGADEEGQTVHLTSPVIPDSCKAVYRDGVLQLHMKKRKGNERMHEVHVRYFE</sequence>
<comment type="caution">
    <text evidence="1">The sequence shown here is derived from an EMBL/GenBank/DDBJ whole genome shotgun (WGS) entry which is preliminary data.</text>
</comment>